<feature type="domain" description="HTH CENPB-type" evidence="3">
    <location>
        <begin position="1"/>
        <end position="49"/>
    </location>
</feature>
<gene>
    <name evidence="4" type="ORF">QE152_g25926</name>
</gene>
<dbReference type="EMBL" id="JASPKY010000291">
    <property type="protein sequence ID" value="KAK9710562.1"/>
    <property type="molecule type" value="Genomic_DNA"/>
</dbReference>
<name>A0AAW1JZY0_POPJA</name>
<dbReference type="GO" id="GO:0005634">
    <property type="term" value="C:nucleus"/>
    <property type="evidence" value="ECO:0007669"/>
    <property type="project" value="UniProtKB-SubCell"/>
</dbReference>
<comment type="caution">
    <text evidence="4">The sequence shown here is derived from an EMBL/GenBank/DDBJ whole genome shotgun (WGS) entry which is preliminary data.</text>
</comment>
<keyword evidence="2 4" id="KW-0238">DNA-binding</keyword>
<reference evidence="4 5" key="1">
    <citation type="journal article" date="2024" name="BMC Genomics">
        <title>De novo assembly and annotation of Popillia japonica's genome with initial clues to its potential as an invasive pest.</title>
        <authorList>
            <person name="Cucini C."/>
            <person name="Boschi S."/>
            <person name="Funari R."/>
            <person name="Cardaioli E."/>
            <person name="Iannotti N."/>
            <person name="Marturano G."/>
            <person name="Paoli F."/>
            <person name="Bruttini M."/>
            <person name="Carapelli A."/>
            <person name="Frati F."/>
            <person name="Nardi F."/>
        </authorList>
    </citation>
    <scope>NUCLEOTIDE SEQUENCE [LARGE SCALE GENOMIC DNA]</scope>
    <source>
        <strain evidence="4">DMR45628</strain>
    </source>
</reference>
<comment type="subcellular location">
    <subcellularLocation>
        <location evidence="1">Nucleus</location>
    </subcellularLocation>
</comment>
<dbReference type="InterPro" id="IPR006600">
    <property type="entry name" value="HTH_CenpB_DNA-bd_dom"/>
</dbReference>
<dbReference type="Pfam" id="PF03221">
    <property type="entry name" value="HTH_Tnp_Tc5"/>
    <property type="match status" value="1"/>
</dbReference>
<evidence type="ECO:0000313" key="5">
    <source>
        <dbReference type="Proteomes" id="UP001458880"/>
    </source>
</evidence>
<proteinExistence type="predicted"/>
<dbReference type="Gene3D" id="1.10.10.60">
    <property type="entry name" value="Homeodomain-like"/>
    <property type="match status" value="1"/>
</dbReference>
<keyword evidence="5" id="KW-1185">Reference proteome</keyword>
<dbReference type="Proteomes" id="UP001458880">
    <property type="component" value="Unassembled WGS sequence"/>
</dbReference>
<accession>A0AAW1JZY0</accession>
<dbReference type="SUPFAM" id="SSF46689">
    <property type="entry name" value="Homeodomain-like"/>
    <property type="match status" value="1"/>
</dbReference>
<evidence type="ECO:0000256" key="1">
    <source>
        <dbReference type="ARBA" id="ARBA00004123"/>
    </source>
</evidence>
<evidence type="ECO:0000259" key="3">
    <source>
        <dbReference type="PROSITE" id="PS51253"/>
    </source>
</evidence>
<dbReference type="AlphaFoldDB" id="A0AAW1JZY0"/>
<evidence type="ECO:0000313" key="4">
    <source>
        <dbReference type="EMBL" id="KAK9710562.1"/>
    </source>
</evidence>
<dbReference type="GO" id="GO:0003677">
    <property type="term" value="F:DNA binding"/>
    <property type="evidence" value="ECO:0007669"/>
    <property type="project" value="UniProtKB-KW"/>
</dbReference>
<sequence length="92" mass="10544">MRPKNISISELLIKEQAIKFSEKPGHIGFVASTAWLDKFENRHGIIQKVISGESADDSDMECVQWTSTVLKAVKKRFQPKDIFYGGRNWTFL</sequence>
<protein>
    <submittedName>
        <fullName evidence="4">Tc5 transposase DNA-binding domain</fullName>
    </submittedName>
</protein>
<dbReference type="InterPro" id="IPR009057">
    <property type="entry name" value="Homeodomain-like_sf"/>
</dbReference>
<dbReference type="PROSITE" id="PS51253">
    <property type="entry name" value="HTH_CENPB"/>
    <property type="match status" value="1"/>
</dbReference>
<organism evidence="4 5">
    <name type="scientific">Popillia japonica</name>
    <name type="common">Japanese beetle</name>
    <dbReference type="NCBI Taxonomy" id="7064"/>
    <lineage>
        <taxon>Eukaryota</taxon>
        <taxon>Metazoa</taxon>
        <taxon>Ecdysozoa</taxon>
        <taxon>Arthropoda</taxon>
        <taxon>Hexapoda</taxon>
        <taxon>Insecta</taxon>
        <taxon>Pterygota</taxon>
        <taxon>Neoptera</taxon>
        <taxon>Endopterygota</taxon>
        <taxon>Coleoptera</taxon>
        <taxon>Polyphaga</taxon>
        <taxon>Scarabaeiformia</taxon>
        <taxon>Scarabaeidae</taxon>
        <taxon>Rutelinae</taxon>
        <taxon>Popillia</taxon>
    </lineage>
</organism>
<evidence type="ECO:0000256" key="2">
    <source>
        <dbReference type="ARBA" id="ARBA00023125"/>
    </source>
</evidence>